<keyword evidence="3" id="KW-1185">Reference proteome</keyword>
<evidence type="ECO:0000256" key="1">
    <source>
        <dbReference type="ARBA" id="ARBA00022729"/>
    </source>
</evidence>
<dbReference type="SUPFAM" id="SSF53850">
    <property type="entry name" value="Periplasmic binding protein-like II"/>
    <property type="match status" value="1"/>
</dbReference>
<dbReference type="PANTHER" id="PTHR30222:SF2">
    <property type="entry name" value="ABC TRANSPORTER SUBSTRATE-BINDING PROTEIN"/>
    <property type="match status" value="1"/>
</dbReference>
<dbReference type="AlphaFoldDB" id="A0A172YIW9"/>
<dbReference type="EMBL" id="CP015243">
    <property type="protein sequence ID" value="ANF59171.1"/>
    <property type="molecule type" value="Genomic_DNA"/>
</dbReference>
<proteinExistence type="predicted"/>
<sequence>MSDARLRIINRLFALMSSQPPHVADFTRRQFIGAAAKLGLTTAAATQMTSMFALPALAQEVTLPEITSVPDALKGSGEVRYCSYGGALQEAQRRAYLQPFTELTGIRVIESEGPDSAKIRAMVDTGNYEYDLCEFEGASVLNLQTKGDYFEEFDYSLFDTANIPEHYLKKHYFLMLPYAQIIAFRPDAFDTPPASAQDLWDTENFPGPRSLQSGGGGLSPDLEIALMAAGVPPSEVYPIDMDKAFASLEKIKPDVVRWWEAGAIPAQLLSDDEVVMATAWNGRVDAAQRAGAPIEIIWRNQLLRNDCWAILKNAPNRENALKLSAFMSMAAPQARLSSLISYGFINDGAEALLPAERLKMLPTSSEYIDELIPYDDVWWSQSYDELSSRWARFILS</sequence>
<reference evidence="2 3" key="1">
    <citation type="submission" date="2016-04" db="EMBL/GenBank/DDBJ databases">
        <title>Complete Genome Sequence of Halotalea alkalilenta IHB B 13600.</title>
        <authorList>
            <person name="Swarnkar M.K."/>
            <person name="Sharma A."/>
            <person name="Kaushal K."/>
            <person name="Soni R."/>
            <person name="Rana S."/>
            <person name="Singh A.K."/>
            <person name="Gulati A."/>
        </authorList>
    </citation>
    <scope>NUCLEOTIDE SEQUENCE [LARGE SCALE GENOMIC DNA]</scope>
    <source>
        <strain evidence="2 3">IHB B 13600</strain>
    </source>
</reference>
<dbReference type="InterPro" id="IPR006059">
    <property type="entry name" value="SBP"/>
</dbReference>
<accession>A0A172YIW9</accession>
<dbReference type="InterPro" id="IPR006311">
    <property type="entry name" value="TAT_signal"/>
</dbReference>
<dbReference type="STRING" id="376489.A5892_18305"/>
<evidence type="ECO:0000313" key="2">
    <source>
        <dbReference type="EMBL" id="ANF59171.1"/>
    </source>
</evidence>
<dbReference type="Pfam" id="PF13416">
    <property type="entry name" value="SBP_bac_8"/>
    <property type="match status" value="1"/>
</dbReference>
<dbReference type="CDD" id="cd13589">
    <property type="entry name" value="PBP2_polyamine_RpCGA009"/>
    <property type="match status" value="1"/>
</dbReference>
<dbReference type="Gene3D" id="3.40.190.10">
    <property type="entry name" value="Periplasmic binding protein-like II"/>
    <property type="match status" value="2"/>
</dbReference>
<name>A0A172YIW9_9GAMM</name>
<dbReference type="PROSITE" id="PS51318">
    <property type="entry name" value="TAT"/>
    <property type="match status" value="1"/>
</dbReference>
<dbReference type="Proteomes" id="UP000077875">
    <property type="component" value="Chromosome"/>
</dbReference>
<evidence type="ECO:0000313" key="3">
    <source>
        <dbReference type="Proteomes" id="UP000077875"/>
    </source>
</evidence>
<dbReference type="RefSeq" id="WP_064124017.1">
    <property type="nucleotide sequence ID" value="NZ_CP015243.1"/>
</dbReference>
<keyword evidence="1" id="KW-0732">Signal</keyword>
<dbReference type="PANTHER" id="PTHR30222">
    <property type="entry name" value="SPERMIDINE/PUTRESCINE-BINDING PERIPLASMIC PROTEIN"/>
    <property type="match status" value="1"/>
</dbReference>
<gene>
    <name evidence="2" type="ORF">A5892_18305</name>
</gene>
<protein>
    <submittedName>
        <fullName evidence="2">Tat pathway signal protein</fullName>
    </submittedName>
</protein>
<dbReference type="KEGG" id="haa:A5892_18305"/>
<organism evidence="2 3">
    <name type="scientific">Halotalea alkalilenta</name>
    <dbReference type="NCBI Taxonomy" id="376489"/>
    <lineage>
        <taxon>Bacteria</taxon>
        <taxon>Pseudomonadati</taxon>
        <taxon>Pseudomonadota</taxon>
        <taxon>Gammaproteobacteria</taxon>
        <taxon>Oceanospirillales</taxon>
        <taxon>Halomonadaceae</taxon>
        <taxon>Halotalea</taxon>
    </lineage>
</organism>